<dbReference type="OrthoDB" id="3268959at2"/>
<evidence type="ECO:0000256" key="1">
    <source>
        <dbReference type="ARBA" id="ARBA00004141"/>
    </source>
</evidence>
<evidence type="ECO:0000256" key="3">
    <source>
        <dbReference type="ARBA" id="ARBA00022989"/>
    </source>
</evidence>
<protein>
    <submittedName>
        <fullName evidence="7">ABC transporter</fullName>
    </submittedName>
</protein>
<dbReference type="GO" id="GO:0140359">
    <property type="term" value="F:ABC-type transporter activity"/>
    <property type="evidence" value="ECO:0007669"/>
    <property type="project" value="InterPro"/>
</dbReference>
<keyword evidence="2 5" id="KW-0812">Transmembrane</keyword>
<evidence type="ECO:0000259" key="6">
    <source>
        <dbReference type="Pfam" id="PF12698"/>
    </source>
</evidence>
<evidence type="ECO:0000313" key="8">
    <source>
        <dbReference type="Proteomes" id="UP000195787"/>
    </source>
</evidence>
<gene>
    <name evidence="7" type="ORF">CZ674_07980</name>
</gene>
<dbReference type="Proteomes" id="UP000195787">
    <property type="component" value="Unassembled WGS sequence"/>
</dbReference>
<feature type="transmembrane region" description="Helical" evidence="5">
    <location>
        <begin position="286"/>
        <end position="303"/>
    </location>
</feature>
<evidence type="ECO:0000256" key="2">
    <source>
        <dbReference type="ARBA" id="ARBA00022692"/>
    </source>
</evidence>
<dbReference type="RefSeq" id="WP_086992016.1">
    <property type="nucleotide sequence ID" value="NZ_FUHU01000035.1"/>
</dbReference>
<comment type="subcellular location">
    <subcellularLocation>
        <location evidence="1">Membrane</location>
        <topology evidence="1">Multi-pass membrane protein</topology>
    </subcellularLocation>
</comment>
<feature type="domain" description="ABC-2 type transporter transmembrane" evidence="6">
    <location>
        <begin position="136"/>
        <end position="355"/>
    </location>
</feature>
<dbReference type="GeneID" id="303173150"/>
<reference evidence="7 8" key="1">
    <citation type="submission" date="2017-02" db="EMBL/GenBank/DDBJ databases">
        <authorList>
            <person name="Peterson S.W."/>
        </authorList>
    </citation>
    <scope>NUCLEOTIDE SEQUENCE [LARGE SCALE GENOMIC DNA]</scope>
    <source>
        <strain evidence="7 8">LMG 22410</strain>
    </source>
</reference>
<keyword evidence="4 5" id="KW-0472">Membrane</keyword>
<name>A0A1R4G128_9MICO</name>
<feature type="transmembrane region" description="Helical" evidence="5">
    <location>
        <begin position="43"/>
        <end position="62"/>
    </location>
</feature>
<accession>A0A1R4G128</accession>
<dbReference type="Pfam" id="PF12698">
    <property type="entry name" value="ABC2_membrane_3"/>
    <property type="match status" value="1"/>
</dbReference>
<evidence type="ECO:0000256" key="5">
    <source>
        <dbReference type="SAM" id="Phobius"/>
    </source>
</evidence>
<feature type="transmembrane region" description="Helical" evidence="5">
    <location>
        <begin position="216"/>
        <end position="237"/>
    </location>
</feature>
<evidence type="ECO:0000256" key="4">
    <source>
        <dbReference type="ARBA" id="ARBA00023136"/>
    </source>
</evidence>
<dbReference type="EMBL" id="FUHU01000035">
    <property type="protein sequence ID" value="SJM61797.1"/>
    <property type="molecule type" value="Genomic_DNA"/>
</dbReference>
<keyword evidence="3 5" id="KW-1133">Transmembrane helix</keyword>
<dbReference type="AlphaFoldDB" id="A0A1R4G128"/>
<keyword evidence="8" id="KW-1185">Reference proteome</keyword>
<feature type="transmembrane region" description="Helical" evidence="5">
    <location>
        <begin position="337"/>
        <end position="358"/>
    </location>
</feature>
<feature type="transmembrane region" description="Helical" evidence="5">
    <location>
        <begin position="157"/>
        <end position="177"/>
    </location>
</feature>
<proteinExistence type="predicted"/>
<organism evidence="7 8">
    <name type="scientific">Agrococcus casei LMG 22410</name>
    <dbReference type="NCBI Taxonomy" id="1255656"/>
    <lineage>
        <taxon>Bacteria</taxon>
        <taxon>Bacillati</taxon>
        <taxon>Actinomycetota</taxon>
        <taxon>Actinomycetes</taxon>
        <taxon>Micrococcales</taxon>
        <taxon>Microbacteriaceae</taxon>
        <taxon>Agrococcus</taxon>
    </lineage>
</organism>
<dbReference type="GO" id="GO:0016020">
    <property type="term" value="C:membrane"/>
    <property type="evidence" value="ECO:0007669"/>
    <property type="project" value="UniProtKB-SubCell"/>
</dbReference>
<evidence type="ECO:0000313" key="7">
    <source>
        <dbReference type="EMBL" id="SJM61797.1"/>
    </source>
</evidence>
<dbReference type="InterPro" id="IPR013525">
    <property type="entry name" value="ABC2_TM"/>
</dbReference>
<sequence>MSTTPAPASADRQVDYQTGRVGFWKAASIVAGREISVKLRSKAFVIATVIMLAFVIAAIILAPRLGGLFDQGGTVATTGDLSSVVSEVTDDEIMEVADAQAARDAIAAGDADSAVVASEDGDGFLVIAEREMPQSLVEALSVAPEVELLDPNAPNPFLAMFIALGFGVVWFSSALTFGNQTANSVVEEKQTRIVEMLLASVSAKALLTGKVMGSSIIAIAQVTLIGIAAVIGGVASGNQIVLDGLAEPILWFIPLFAVGFVMISALYAAGASLVSRTEDIPSTTQPITWLLTLPYMAIVLFFSNQTALQVMSYIPFSAPVAVPVRLFYGTTEWWEPVLSLAIMIVTTGLLILFSAKVYERALLRTGKALKWKEALSSKS</sequence>
<feature type="transmembrane region" description="Helical" evidence="5">
    <location>
        <begin position="249"/>
        <end position="274"/>
    </location>
</feature>